<dbReference type="OrthoDB" id="6431550at2759"/>
<accession>A0A4Y2HQF1</accession>
<name>A0A4Y2HQF1_ARAVE</name>
<protein>
    <submittedName>
        <fullName evidence="1">Uncharacterized protein</fullName>
    </submittedName>
</protein>
<dbReference type="AlphaFoldDB" id="A0A4Y2HQF1"/>
<sequence>MEKQPKWAMKLSLKEIAMRKIIAGIYQESDILAPIGKFQFKLMCCNEYHKRWRETVEENVKQKISKLVLPQSLKKQLNCIAKLMGFHLRDWKEFHECYLFEFEEQFDIPVLEKMCWTTAGTVDYRKTAEELIRYGVVDIEKRYQLACLYCLEDFISVLWEELSEDIKRVFYNEDETSQILHPHLYRCWPYILKGEESKLDNLSRSHRNQFTFTHIVFEYSATTGNKTAAEYFFQKLTHEERESSLIRAARGVLADKNLLEASESCDSFPKENLPDVLCYLLSRLSPKQQMKIFKEKPSQVLRCFFYWPWQDLFLEIAELIWNFLPESHYDDLLKKIGLINSEYLFPSLYQKFFIHSPRDFKKHFVDRECRVGSSLFSDIFFTEDSVTIEVIFRNIDVADRARLVFSERVFKLFKDFILRGEWHMVEAFLREATLSKEDRDRLKEDFTEFLRSNGQLSWWRKRKFKRFFQFLDEPNVNLPEMKSSED</sequence>
<evidence type="ECO:0000313" key="2">
    <source>
        <dbReference type="Proteomes" id="UP000499080"/>
    </source>
</evidence>
<comment type="caution">
    <text evidence="1">The sequence shown here is derived from an EMBL/GenBank/DDBJ whole genome shotgun (WGS) entry which is preliminary data.</text>
</comment>
<dbReference type="EMBL" id="BGPR01002091">
    <property type="protein sequence ID" value="GBM67601.1"/>
    <property type="molecule type" value="Genomic_DNA"/>
</dbReference>
<reference evidence="1 2" key="1">
    <citation type="journal article" date="2019" name="Sci. Rep.">
        <title>Orb-weaving spider Araneus ventricosus genome elucidates the spidroin gene catalogue.</title>
        <authorList>
            <person name="Kono N."/>
            <person name="Nakamura H."/>
            <person name="Ohtoshi R."/>
            <person name="Moran D.A.P."/>
            <person name="Shinohara A."/>
            <person name="Yoshida Y."/>
            <person name="Fujiwara M."/>
            <person name="Mori M."/>
            <person name="Tomita M."/>
            <person name="Arakawa K."/>
        </authorList>
    </citation>
    <scope>NUCLEOTIDE SEQUENCE [LARGE SCALE GENOMIC DNA]</scope>
</reference>
<organism evidence="1 2">
    <name type="scientific">Araneus ventricosus</name>
    <name type="common">Orbweaver spider</name>
    <name type="synonym">Epeira ventricosa</name>
    <dbReference type="NCBI Taxonomy" id="182803"/>
    <lineage>
        <taxon>Eukaryota</taxon>
        <taxon>Metazoa</taxon>
        <taxon>Ecdysozoa</taxon>
        <taxon>Arthropoda</taxon>
        <taxon>Chelicerata</taxon>
        <taxon>Arachnida</taxon>
        <taxon>Araneae</taxon>
        <taxon>Araneomorphae</taxon>
        <taxon>Entelegynae</taxon>
        <taxon>Araneoidea</taxon>
        <taxon>Araneidae</taxon>
        <taxon>Araneus</taxon>
    </lineage>
</organism>
<gene>
    <name evidence="1" type="ORF">AVEN_44749_1</name>
</gene>
<dbReference type="Proteomes" id="UP000499080">
    <property type="component" value="Unassembled WGS sequence"/>
</dbReference>
<proteinExistence type="predicted"/>
<keyword evidence="2" id="KW-1185">Reference proteome</keyword>
<evidence type="ECO:0000313" key="1">
    <source>
        <dbReference type="EMBL" id="GBM67601.1"/>
    </source>
</evidence>